<dbReference type="Pfam" id="PF13560">
    <property type="entry name" value="HTH_31"/>
    <property type="match status" value="1"/>
</dbReference>
<gene>
    <name evidence="3" type="ORF">D9V32_09165</name>
</gene>
<comment type="caution">
    <text evidence="3">The sequence shown here is derived from an EMBL/GenBank/DDBJ whole genome shotgun (WGS) entry which is preliminary data.</text>
</comment>
<dbReference type="GO" id="GO:0003700">
    <property type="term" value="F:DNA-binding transcription factor activity"/>
    <property type="evidence" value="ECO:0007669"/>
    <property type="project" value="TreeGrafter"/>
</dbReference>
<dbReference type="Gene3D" id="1.10.260.40">
    <property type="entry name" value="lambda repressor-like DNA-binding domains"/>
    <property type="match status" value="1"/>
</dbReference>
<evidence type="ECO:0000259" key="2">
    <source>
        <dbReference type="PROSITE" id="PS50943"/>
    </source>
</evidence>
<dbReference type="Proteomes" id="UP000272503">
    <property type="component" value="Unassembled WGS sequence"/>
</dbReference>
<organism evidence="3 4">
    <name type="scientific">Mycetocola tolaasinivorans</name>
    <dbReference type="NCBI Taxonomy" id="76635"/>
    <lineage>
        <taxon>Bacteria</taxon>
        <taxon>Bacillati</taxon>
        <taxon>Actinomycetota</taxon>
        <taxon>Actinomycetes</taxon>
        <taxon>Micrococcales</taxon>
        <taxon>Microbacteriaceae</taxon>
        <taxon>Mycetocola</taxon>
    </lineage>
</organism>
<keyword evidence="1" id="KW-0238">DNA-binding</keyword>
<feature type="domain" description="HTH cro/C1-type" evidence="2">
    <location>
        <begin position="21"/>
        <end position="81"/>
    </location>
</feature>
<dbReference type="RefSeq" id="WP_121648605.1">
    <property type="nucleotide sequence ID" value="NZ_RCUX01000006.1"/>
</dbReference>
<dbReference type="GO" id="GO:0005829">
    <property type="term" value="C:cytosol"/>
    <property type="evidence" value="ECO:0007669"/>
    <property type="project" value="TreeGrafter"/>
</dbReference>
<dbReference type="InterPro" id="IPR050807">
    <property type="entry name" value="TransReg_Diox_bact_type"/>
</dbReference>
<dbReference type="PANTHER" id="PTHR46797:SF1">
    <property type="entry name" value="METHYLPHOSPHONATE SYNTHASE"/>
    <property type="match status" value="1"/>
</dbReference>
<evidence type="ECO:0000256" key="1">
    <source>
        <dbReference type="ARBA" id="ARBA00023125"/>
    </source>
</evidence>
<dbReference type="InterPro" id="IPR010982">
    <property type="entry name" value="Lambda_DNA-bd_dom_sf"/>
</dbReference>
<dbReference type="EMBL" id="RCUX01000006">
    <property type="protein sequence ID" value="RLP75632.1"/>
    <property type="molecule type" value="Genomic_DNA"/>
</dbReference>
<evidence type="ECO:0000313" key="3">
    <source>
        <dbReference type="EMBL" id="RLP75632.1"/>
    </source>
</evidence>
<dbReference type="OrthoDB" id="5074395at2"/>
<sequence>MEFNADTPSWSQYANSLGASLRELRISRGLSQEEVAVAAGISRYTYQKFEKGESRPGTSANPSLQNVLALCQVLGVPIERLLPSPPPDLSDR</sequence>
<dbReference type="InterPro" id="IPR001387">
    <property type="entry name" value="Cro/C1-type_HTH"/>
</dbReference>
<evidence type="ECO:0000313" key="4">
    <source>
        <dbReference type="Proteomes" id="UP000272503"/>
    </source>
</evidence>
<dbReference type="PROSITE" id="PS50943">
    <property type="entry name" value="HTH_CROC1"/>
    <property type="match status" value="1"/>
</dbReference>
<dbReference type="SMART" id="SM00530">
    <property type="entry name" value="HTH_XRE"/>
    <property type="match status" value="1"/>
</dbReference>
<protein>
    <submittedName>
        <fullName evidence="3">XRE family transcriptional regulator</fullName>
    </submittedName>
</protein>
<dbReference type="AlphaFoldDB" id="A0A3L7A8D8"/>
<proteinExistence type="predicted"/>
<reference evidence="3 4" key="1">
    <citation type="submission" date="2018-10" db="EMBL/GenBank/DDBJ databases">
        <authorList>
            <person name="Li J."/>
        </authorList>
    </citation>
    <scope>NUCLEOTIDE SEQUENCE [LARGE SCALE GENOMIC DNA]</scope>
    <source>
        <strain evidence="3 4">IF 016277</strain>
    </source>
</reference>
<dbReference type="SUPFAM" id="SSF47413">
    <property type="entry name" value="lambda repressor-like DNA-binding domains"/>
    <property type="match status" value="1"/>
</dbReference>
<accession>A0A3L7A8D8</accession>
<dbReference type="PANTHER" id="PTHR46797">
    <property type="entry name" value="HTH-TYPE TRANSCRIPTIONAL REGULATOR"/>
    <property type="match status" value="1"/>
</dbReference>
<dbReference type="CDD" id="cd00093">
    <property type="entry name" value="HTH_XRE"/>
    <property type="match status" value="1"/>
</dbReference>
<dbReference type="GO" id="GO:0003677">
    <property type="term" value="F:DNA binding"/>
    <property type="evidence" value="ECO:0007669"/>
    <property type="project" value="UniProtKB-KW"/>
</dbReference>
<name>A0A3L7A8D8_9MICO</name>
<keyword evidence="4" id="KW-1185">Reference proteome</keyword>